<dbReference type="Proteomes" id="UP001498476">
    <property type="component" value="Unassembled WGS sequence"/>
</dbReference>
<dbReference type="Pfam" id="PF00324">
    <property type="entry name" value="AA_permease"/>
    <property type="match status" value="1"/>
</dbReference>
<sequence>MMTLDDSKKDLALRCDDVRDDVQQGQTIENLNGLHRRVGNRQVQLFAIGGSIGTALFVSIGTALFKGGPASLLLAFTVYSCLIGLVNNCIAKMTVLMPVNGGFVRLAGYWVDDAFGFMAGINFFCYEAIQIPFEITALNVVLQYWRDDIPVVAVCLVCVAAYGLINVFSVKYCSEIEFWLSTGKIILVVVLFCFTFVTMVGGNPQHDAYGFRH</sequence>
<keyword evidence="2 5" id="KW-0812">Transmembrane</keyword>
<evidence type="ECO:0000256" key="2">
    <source>
        <dbReference type="ARBA" id="ARBA00022692"/>
    </source>
</evidence>
<name>A0ABR1HHT3_9HYPO</name>
<comment type="caution">
    <text evidence="7">The sequence shown here is derived from an EMBL/GenBank/DDBJ whole genome shotgun (WGS) entry which is preliminary data.</text>
</comment>
<feature type="transmembrane region" description="Helical" evidence="5">
    <location>
        <begin position="71"/>
        <end position="91"/>
    </location>
</feature>
<evidence type="ECO:0000313" key="7">
    <source>
        <dbReference type="EMBL" id="KAK7420758.1"/>
    </source>
</evidence>
<evidence type="ECO:0000256" key="5">
    <source>
        <dbReference type="SAM" id="Phobius"/>
    </source>
</evidence>
<feature type="transmembrane region" description="Helical" evidence="5">
    <location>
        <begin position="103"/>
        <end position="129"/>
    </location>
</feature>
<dbReference type="PANTHER" id="PTHR43341:SF6">
    <property type="entry name" value="AMINO ACID TRANSPORTER (EUROFUNG)"/>
    <property type="match status" value="1"/>
</dbReference>
<dbReference type="InterPro" id="IPR050524">
    <property type="entry name" value="APC_YAT"/>
</dbReference>
<evidence type="ECO:0000256" key="1">
    <source>
        <dbReference type="ARBA" id="ARBA00004141"/>
    </source>
</evidence>
<comment type="subcellular location">
    <subcellularLocation>
        <location evidence="1">Membrane</location>
        <topology evidence="1">Multi-pass membrane protein</topology>
    </subcellularLocation>
</comment>
<keyword evidence="3 5" id="KW-1133">Transmembrane helix</keyword>
<dbReference type="PANTHER" id="PTHR43341">
    <property type="entry name" value="AMINO ACID PERMEASE"/>
    <property type="match status" value="1"/>
</dbReference>
<proteinExistence type="predicted"/>
<reference evidence="7 8" key="1">
    <citation type="journal article" date="2025" name="Microbiol. Resour. Announc.">
        <title>Draft genome sequences for Neonectria magnoliae and Neonectria punicea, canker pathogens of Liriodendron tulipifera and Acer saccharum in West Virginia.</title>
        <authorList>
            <person name="Petronek H.M."/>
            <person name="Kasson M.T."/>
            <person name="Metheny A.M."/>
            <person name="Stauder C.M."/>
            <person name="Lovett B."/>
            <person name="Lynch S.C."/>
            <person name="Garnas J.R."/>
            <person name="Kasson L.R."/>
            <person name="Stajich J.E."/>
        </authorList>
    </citation>
    <scope>NUCLEOTIDE SEQUENCE [LARGE SCALE GENOMIC DNA]</scope>
    <source>
        <strain evidence="7 8">NRRL 64653</strain>
    </source>
</reference>
<evidence type="ECO:0000313" key="8">
    <source>
        <dbReference type="Proteomes" id="UP001498476"/>
    </source>
</evidence>
<feature type="transmembrane region" description="Helical" evidence="5">
    <location>
        <begin position="185"/>
        <end position="202"/>
    </location>
</feature>
<gene>
    <name evidence="7" type="ORF">QQX98_002562</name>
</gene>
<organism evidence="7 8">
    <name type="scientific">Neonectria punicea</name>
    <dbReference type="NCBI Taxonomy" id="979145"/>
    <lineage>
        <taxon>Eukaryota</taxon>
        <taxon>Fungi</taxon>
        <taxon>Dikarya</taxon>
        <taxon>Ascomycota</taxon>
        <taxon>Pezizomycotina</taxon>
        <taxon>Sordariomycetes</taxon>
        <taxon>Hypocreomycetidae</taxon>
        <taxon>Hypocreales</taxon>
        <taxon>Nectriaceae</taxon>
        <taxon>Neonectria</taxon>
    </lineage>
</organism>
<keyword evidence="4 5" id="KW-0472">Membrane</keyword>
<evidence type="ECO:0000259" key="6">
    <source>
        <dbReference type="Pfam" id="PF00324"/>
    </source>
</evidence>
<keyword evidence="8" id="KW-1185">Reference proteome</keyword>
<feature type="transmembrane region" description="Helical" evidence="5">
    <location>
        <begin position="45"/>
        <end position="65"/>
    </location>
</feature>
<accession>A0ABR1HHT3</accession>
<feature type="transmembrane region" description="Helical" evidence="5">
    <location>
        <begin position="149"/>
        <end position="173"/>
    </location>
</feature>
<feature type="domain" description="Amino acid permease/ SLC12A" evidence="6">
    <location>
        <begin position="43"/>
        <end position="212"/>
    </location>
</feature>
<dbReference type="InterPro" id="IPR004841">
    <property type="entry name" value="AA-permease/SLC12A_dom"/>
</dbReference>
<protein>
    <recommendedName>
        <fullName evidence="6">Amino acid permease/ SLC12A domain-containing protein</fullName>
    </recommendedName>
</protein>
<dbReference type="Gene3D" id="1.20.1740.10">
    <property type="entry name" value="Amino acid/polyamine transporter I"/>
    <property type="match status" value="1"/>
</dbReference>
<dbReference type="EMBL" id="JAZAVJ010000027">
    <property type="protein sequence ID" value="KAK7420758.1"/>
    <property type="molecule type" value="Genomic_DNA"/>
</dbReference>
<evidence type="ECO:0000256" key="3">
    <source>
        <dbReference type="ARBA" id="ARBA00022989"/>
    </source>
</evidence>
<evidence type="ECO:0000256" key="4">
    <source>
        <dbReference type="ARBA" id="ARBA00023136"/>
    </source>
</evidence>